<name>A0A4R6N3T5_9BURK</name>
<comment type="caution">
    <text evidence="4">The sequence shown here is derived from an EMBL/GenBank/DDBJ whole genome shotgun (WGS) entry which is preliminary data.</text>
</comment>
<dbReference type="InterPro" id="IPR029044">
    <property type="entry name" value="Nucleotide-diphossugar_trans"/>
</dbReference>
<organism evidence="4 5">
    <name type="scientific">Roseateles asaccharophilus</name>
    <dbReference type="NCBI Taxonomy" id="582607"/>
    <lineage>
        <taxon>Bacteria</taxon>
        <taxon>Pseudomonadati</taxon>
        <taxon>Pseudomonadota</taxon>
        <taxon>Betaproteobacteria</taxon>
        <taxon>Burkholderiales</taxon>
        <taxon>Sphaerotilaceae</taxon>
        <taxon>Roseateles</taxon>
    </lineage>
</organism>
<sequence length="221" mass="23138">MVTRTNDRPLVLVLAAGRGTRFRGKGHKLEQSLGADTVLERTLATVMATGLPMVVVSSAQLAPAVRRLVASRDVVVMPEHDARGRPEPLGMGHSIAAGVAATGDASGWLIVPADMPLLQPHSILAVAAALGQNPVVYAQYRGQRGHPVGFNAELFSELVGLQGDEGARRILARYPSLGLELDDPGVLMDLDTTEDLERLRSHQNSTAELDSGLGTGGGAGA</sequence>
<dbReference type="Gene3D" id="3.90.550.10">
    <property type="entry name" value="Spore Coat Polysaccharide Biosynthesis Protein SpsA, Chain A"/>
    <property type="match status" value="1"/>
</dbReference>
<dbReference type="RefSeq" id="WP_133603539.1">
    <property type="nucleotide sequence ID" value="NZ_JAUFPJ010000004.1"/>
</dbReference>
<proteinExistence type="predicted"/>
<evidence type="ECO:0000259" key="3">
    <source>
        <dbReference type="Pfam" id="PF12804"/>
    </source>
</evidence>
<protein>
    <submittedName>
        <fullName evidence="4">Molybdenum cofactor cytidylyltransferase</fullName>
    </submittedName>
</protein>
<reference evidence="4 5" key="1">
    <citation type="submission" date="2019-03" db="EMBL/GenBank/DDBJ databases">
        <title>Genomic Encyclopedia of Type Strains, Phase IV (KMG-IV): sequencing the most valuable type-strain genomes for metagenomic binning, comparative biology and taxonomic classification.</title>
        <authorList>
            <person name="Goeker M."/>
        </authorList>
    </citation>
    <scope>NUCLEOTIDE SEQUENCE [LARGE SCALE GENOMIC DNA]</scope>
    <source>
        <strain evidence="4 5">DSM 25082</strain>
    </source>
</reference>
<dbReference type="PANTHER" id="PTHR43777:SF1">
    <property type="entry name" value="MOLYBDENUM COFACTOR CYTIDYLYLTRANSFERASE"/>
    <property type="match status" value="1"/>
</dbReference>
<dbReference type="PANTHER" id="PTHR43777">
    <property type="entry name" value="MOLYBDENUM COFACTOR CYTIDYLYLTRANSFERASE"/>
    <property type="match status" value="1"/>
</dbReference>
<dbReference type="Pfam" id="PF12804">
    <property type="entry name" value="NTP_transf_3"/>
    <property type="match status" value="1"/>
</dbReference>
<keyword evidence="5" id="KW-1185">Reference proteome</keyword>
<feature type="region of interest" description="Disordered" evidence="2">
    <location>
        <begin position="201"/>
        <end position="221"/>
    </location>
</feature>
<feature type="domain" description="MobA-like NTP transferase" evidence="3">
    <location>
        <begin position="11"/>
        <end position="174"/>
    </location>
</feature>
<dbReference type="InterPro" id="IPR025877">
    <property type="entry name" value="MobA-like_NTP_Trfase"/>
</dbReference>
<dbReference type="OrthoDB" id="5298793at2"/>
<dbReference type="CDD" id="cd04182">
    <property type="entry name" value="GT_2_like_f"/>
    <property type="match status" value="1"/>
</dbReference>
<evidence type="ECO:0000313" key="4">
    <source>
        <dbReference type="EMBL" id="TDP09555.1"/>
    </source>
</evidence>
<dbReference type="GO" id="GO:0016779">
    <property type="term" value="F:nucleotidyltransferase activity"/>
    <property type="evidence" value="ECO:0007669"/>
    <property type="project" value="UniProtKB-KW"/>
</dbReference>
<dbReference type="SUPFAM" id="SSF53448">
    <property type="entry name" value="Nucleotide-diphospho-sugar transferases"/>
    <property type="match status" value="1"/>
</dbReference>
<dbReference type="AlphaFoldDB" id="A0A4R6N3T5"/>
<evidence type="ECO:0000256" key="2">
    <source>
        <dbReference type="SAM" id="MobiDB-lite"/>
    </source>
</evidence>
<dbReference type="EMBL" id="SNXE01000004">
    <property type="protein sequence ID" value="TDP09555.1"/>
    <property type="molecule type" value="Genomic_DNA"/>
</dbReference>
<dbReference type="Proteomes" id="UP000295357">
    <property type="component" value="Unassembled WGS sequence"/>
</dbReference>
<evidence type="ECO:0000256" key="1">
    <source>
        <dbReference type="ARBA" id="ARBA00022842"/>
    </source>
</evidence>
<keyword evidence="4" id="KW-0808">Transferase</keyword>
<gene>
    <name evidence="4" type="ORF">DFR39_104116</name>
</gene>
<evidence type="ECO:0000313" key="5">
    <source>
        <dbReference type="Proteomes" id="UP000295357"/>
    </source>
</evidence>
<keyword evidence="4" id="KW-0548">Nucleotidyltransferase</keyword>
<keyword evidence="1" id="KW-0460">Magnesium</keyword>
<accession>A0A4R6N3T5</accession>